<reference evidence="2" key="1">
    <citation type="submission" date="2017-10" db="EMBL/GenBank/DDBJ databases">
        <title>Rapid genome shrinkage in a self-fertile nematode reveals novel sperm competition proteins.</title>
        <authorList>
            <person name="Yin D."/>
            <person name="Schwarz E.M."/>
            <person name="Thomas C.G."/>
            <person name="Felde R.L."/>
            <person name="Korf I.F."/>
            <person name="Cutter A.D."/>
            <person name="Schartner C.M."/>
            <person name="Ralston E.J."/>
            <person name="Meyer B.J."/>
            <person name="Haag E.S."/>
        </authorList>
    </citation>
    <scope>NUCLEOTIDE SEQUENCE [LARGE SCALE GENOMIC DNA]</scope>
    <source>
        <strain evidence="2">JU1422</strain>
    </source>
</reference>
<comment type="caution">
    <text evidence="1">The sequence shown here is derived from an EMBL/GenBank/DDBJ whole genome shotgun (WGS) entry which is preliminary data.</text>
</comment>
<evidence type="ECO:0000313" key="2">
    <source>
        <dbReference type="Proteomes" id="UP000230233"/>
    </source>
</evidence>
<dbReference type="AlphaFoldDB" id="A0A2G5SCB6"/>
<accession>A0A2G5SCB6</accession>
<gene>
    <name evidence="1" type="ORF">B9Z55_028333</name>
</gene>
<dbReference type="EMBL" id="PDUG01000021">
    <property type="protein sequence ID" value="PIC12559.1"/>
    <property type="molecule type" value="Genomic_DNA"/>
</dbReference>
<name>A0A2G5SCB6_9PELO</name>
<proteinExistence type="predicted"/>
<sequence>MKILFFHYLSYTKKIDYDHNSTAIFTSEQNIPVQRSQRNIEPERYKLHFRSEKNRLAFCFESQKTSSELNVFFFRNPT</sequence>
<dbReference type="Proteomes" id="UP000230233">
    <property type="component" value="Unassembled WGS sequence"/>
</dbReference>
<evidence type="ECO:0000313" key="1">
    <source>
        <dbReference type="EMBL" id="PIC12559.1"/>
    </source>
</evidence>
<protein>
    <submittedName>
        <fullName evidence="1">Uncharacterized protein</fullName>
    </submittedName>
</protein>
<organism evidence="1 2">
    <name type="scientific">Caenorhabditis nigoni</name>
    <dbReference type="NCBI Taxonomy" id="1611254"/>
    <lineage>
        <taxon>Eukaryota</taxon>
        <taxon>Metazoa</taxon>
        <taxon>Ecdysozoa</taxon>
        <taxon>Nematoda</taxon>
        <taxon>Chromadorea</taxon>
        <taxon>Rhabditida</taxon>
        <taxon>Rhabditina</taxon>
        <taxon>Rhabditomorpha</taxon>
        <taxon>Rhabditoidea</taxon>
        <taxon>Rhabditidae</taxon>
        <taxon>Peloderinae</taxon>
        <taxon>Caenorhabditis</taxon>
    </lineage>
</organism>
<keyword evidence="2" id="KW-1185">Reference proteome</keyword>